<accession>V6LH87</accession>
<reference evidence="1 2" key="1">
    <citation type="journal article" date="2014" name="PLoS Genet.">
        <title>The Genome of Spironucleus salmonicida Highlights a Fish Pathogen Adapted to Fluctuating Environments.</title>
        <authorList>
            <person name="Xu F."/>
            <person name="Jerlstrom-Hultqvist J."/>
            <person name="Einarsson E."/>
            <person name="Astvaldsson A."/>
            <person name="Svard S.G."/>
            <person name="Andersson J.O."/>
        </authorList>
    </citation>
    <scope>NUCLEOTIDE SEQUENCE</scope>
    <source>
        <strain evidence="2">ATCC 50377</strain>
    </source>
</reference>
<keyword evidence="3" id="KW-1185">Reference proteome</keyword>
<dbReference type="Proteomes" id="UP000018208">
    <property type="component" value="Unassembled WGS sequence"/>
</dbReference>
<dbReference type="EMBL" id="AUWU02000005">
    <property type="protein sequence ID" value="KAH0572913.1"/>
    <property type="molecule type" value="Genomic_DNA"/>
</dbReference>
<sequence length="801" mass="88877">MHLLKLSSVNNHLLVFTSQTIYEILLPTFELVQQRDIPVTIKSVFEFQNNFFLKSHIASFIFNPSTFELEPVQVPSNCVLMGCVKLSNYNVVTHLSEKHYFDKTAKFLHSAENVIVNLPSKSVLFTPQLVKKFPFTIDLLADAFFVVGCKKFDLDGKLISEYDFPPLSASKGAEIFWQNGAISCQSQRYEIDDPLDSPLDSPPPLFAQLAGNHIITIFAPSEMYLNGELVNNFLPTRPPILTYETAKITLIHSDNQLAILQNSPFFSYELIQQSEKVLQNYVNPLTRDVLAKLSGGEVVFNGRRLSRSSRLQRRDLMRKTLLTWQDANFVMSEGTEIFVCELAPEPENEFSIAVARTFQLPHAFVLSRNCDFASKICIFTRENKAFCGAITRLEEVENAAQFVVFGGFLEGDQILQVAEDAFCLVPADCFASNIRVFRLAGSSIVTLAADLEGRSALFIAENVVLVLRENEVFGVEIAENRVVCARQQFGALDVYRDTLNRAVIELEPLLAFSVKVAVSRAARDSVFTQGQAPILSLPLQPGARVQFAQNFFLYRSGAKCALAAIGDFRVQLAYFAPRVTSADVEKLLEQKALVRPILEIENFEIAAFVSLPVQDALRRLLRVSLDFAQCRAVVVFGFSGGVLAISHAFLHAISSLENADLNGAILQALRAKTGGFGSNFIGEIFQVGDSALRLPARALEMTNLGDKLVVLLANFEVRAYGVSMRVEGGKIVPQIALSLVREIAVLRDQDASISGFYALNERFLAIDFEVRGNAFQLVTDLGEVLRVGEKGGVGAIMYYNM</sequence>
<evidence type="ECO:0000313" key="2">
    <source>
        <dbReference type="EMBL" id="KAH0572913.1"/>
    </source>
</evidence>
<evidence type="ECO:0000313" key="3">
    <source>
        <dbReference type="Proteomes" id="UP000018208"/>
    </source>
</evidence>
<name>V6LH87_9EUKA</name>
<gene>
    <name evidence="1" type="ORF">SS50377_17239</name>
    <name evidence="2" type="ORF">SS50377_25028</name>
</gene>
<dbReference type="EMBL" id="KI546146">
    <property type="protein sequence ID" value="EST43081.1"/>
    <property type="molecule type" value="Genomic_DNA"/>
</dbReference>
<organism evidence="1">
    <name type="scientific">Spironucleus salmonicida</name>
    <dbReference type="NCBI Taxonomy" id="348837"/>
    <lineage>
        <taxon>Eukaryota</taxon>
        <taxon>Metamonada</taxon>
        <taxon>Diplomonadida</taxon>
        <taxon>Hexamitidae</taxon>
        <taxon>Hexamitinae</taxon>
        <taxon>Spironucleus</taxon>
    </lineage>
</organism>
<proteinExistence type="predicted"/>
<evidence type="ECO:0000313" key="1">
    <source>
        <dbReference type="EMBL" id="EST43081.1"/>
    </source>
</evidence>
<dbReference type="AlphaFoldDB" id="V6LH87"/>
<dbReference type="VEuPathDB" id="GiardiaDB:SS50377_25028"/>
<reference evidence="2" key="2">
    <citation type="submission" date="2020-12" db="EMBL/GenBank/DDBJ databases">
        <title>New Spironucleus salmonicida genome in near-complete chromosomes.</title>
        <authorList>
            <person name="Xu F."/>
            <person name="Kurt Z."/>
            <person name="Jimenez-Gonzalez A."/>
            <person name="Astvaldsson A."/>
            <person name="Andersson J.O."/>
            <person name="Svard S.G."/>
        </authorList>
    </citation>
    <scope>NUCLEOTIDE SEQUENCE</scope>
    <source>
        <strain evidence="2">ATCC 50377</strain>
    </source>
</reference>
<protein>
    <submittedName>
        <fullName evidence="1">Uncharacterized protein</fullName>
    </submittedName>
</protein>